<proteinExistence type="predicted"/>
<keyword evidence="3" id="KW-1185">Reference proteome</keyword>
<organism evidence="2 3">
    <name type="scientific">Pyronema omphalodes (strain CBS 100304)</name>
    <name type="common">Pyronema confluens</name>
    <dbReference type="NCBI Taxonomy" id="1076935"/>
    <lineage>
        <taxon>Eukaryota</taxon>
        <taxon>Fungi</taxon>
        <taxon>Dikarya</taxon>
        <taxon>Ascomycota</taxon>
        <taxon>Pezizomycotina</taxon>
        <taxon>Pezizomycetes</taxon>
        <taxon>Pezizales</taxon>
        <taxon>Pyronemataceae</taxon>
        <taxon>Pyronema</taxon>
    </lineage>
</organism>
<protein>
    <submittedName>
        <fullName evidence="2">Uncharacterized protein</fullName>
    </submittedName>
</protein>
<reference evidence="2 3" key="1">
    <citation type="journal article" date="2013" name="PLoS Genet.">
        <title>The genome and development-dependent transcriptomes of Pyronema confluens: a window into fungal evolution.</title>
        <authorList>
            <person name="Traeger S."/>
            <person name="Altegoer F."/>
            <person name="Freitag M."/>
            <person name="Gabaldon T."/>
            <person name="Kempken F."/>
            <person name="Kumar A."/>
            <person name="Marcet-Houben M."/>
            <person name="Poggeler S."/>
            <person name="Stajich J.E."/>
            <person name="Nowrousian M."/>
        </authorList>
    </citation>
    <scope>NUCLEOTIDE SEQUENCE [LARGE SCALE GENOMIC DNA]</scope>
    <source>
        <strain evidence="3">CBS 100304</strain>
        <tissue evidence="2">Vegetative mycelium</tissue>
    </source>
</reference>
<evidence type="ECO:0000313" key="3">
    <source>
        <dbReference type="Proteomes" id="UP000018144"/>
    </source>
</evidence>
<name>U4LEW6_PYROM</name>
<sequence>MEIPPAEESPQYMTRTPAEPQHLAPPPPILQPPAILLHYELEIFASR</sequence>
<dbReference type="EMBL" id="HF935501">
    <property type="protein sequence ID" value="CCX09982.1"/>
    <property type="molecule type" value="Genomic_DNA"/>
</dbReference>
<gene>
    <name evidence="2" type="ORF">PCON_09575</name>
</gene>
<dbReference type="AlphaFoldDB" id="U4LEW6"/>
<feature type="region of interest" description="Disordered" evidence="1">
    <location>
        <begin position="1"/>
        <end position="29"/>
    </location>
</feature>
<evidence type="ECO:0000256" key="1">
    <source>
        <dbReference type="SAM" id="MobiDB-lite"/>
    </source>
</evidence>
<accession>U4LEW6</accession>
<dbReference type="Proteomes" id="UP000018144">
    <property type="component" value="Unassembled WGS sequence"/>
</dbReference>
<evidence type="ECO:0000313" key="2">
    <source>
        <dbReference type="EMBL" id="CCX09982.1"/>
    </source>
</evidence>